<dbReference type="RefSeq" id="WP_328710590.1">
    <property type="nucleotide sequence ID" value="NZ_CP108085.1"/>
</dbReference>
<keyword evidence="2" id="KW-1185">Reference proteome</keyword>
<evidence type="ECO:0000313" key="2">
    <source>
        <dbReference type="Proteomes" id="UP001432011"/>
    </source>
</evidence>
<dbReference type="EMBL" id="CP108085">
    <property type="protein sequence ID" value="WUP78324.1"/>
    <property type="molecule type" value="Genomic_DNA"/>
</dbReference>
<proteinExistence type="predicted"/>
<protein>
    <recommendedName>
        <fullName evidence="3">Gfo/Idh/MocA-like oxidoreductase C-terminal domain-containing protein</fullName>
    </recommendedName>
</protein>
<reference evidence="1" key="1">
    <citation type="submission" date="2022-10" db="EMBL/GenBank/DDBJ databases">
        <title>The complete genomes of actinobacterial strains from the NBC collection.</title>
        <authorList>
            <person name="Joergensen T.S."/>
            <person name="Alvarez Arevalo M."/>
            <person name="Sterndorff E.B."/>
            <person name="Faurdal D."/>
            <person name="Vuksanovic O."/>
            <person name="Mourched A.-S."/>
            <person name="Charusanti P."/>
            <person name="Shaw S."/>
            <person name="Blin K."/>
            <person name="Weber T."/>
        </authorList>
    </citation>
    <scope>NUCLEOTIDE SEQUENCE</scope>
    <source>
        <strain evidence="1">NBC_00254</strain>
    </source>
</reference>
<sequence>MSFPGRHLADRPWWFFGSGGAREAGSLRLDGGTMASVAVYGGAVCGGAVHRGAVHGGDGSPDGFFVKLAGSVGTLTITPPRPGVHMHWTDWDIRSGDDRVAVPDAYRTVPFDPAAGPAASVAAFYQEIARAIAEGRPAHPDFHAAARHHRLLAAIERAAESGGIERVP</sequence>
<evidence type="ECO:0008006" key="3">
    <source>
        <dbReference type="Google" id="ProtNLM"/>
    </source>
</evidence>
<dbReference type="Proteomes" id="UP001432011">
    <property type="component" value="Chromosome"/>
</dbReference>
<dbReference type="Gene3D" id="3.30.360.10">
    <property type="entry name" value="Dihydrodipicolinate Reductase, domain 2"/>
    <property type="match status" value="1"/>
</dbReference>
<accession>A0ABZ1T0K4</accession>
<organism evidence="1 2">
    <name type="scientific">Microbispora hainanensis</name>
    <dbReference type="NCBI Taxonomy" id="568844"/>
    <lineage>
        <taxon>Bacteria</taxon>
        <taxon>Bacillati</taxon>
        <taxon>Actinomycetota</taxon>
        <taxon>Actinomycetes</taxon>
        <taxon>Streptosporangiales</taxon>
        <taxon>Streptosporangiaceae</taxon>
        <taxon>Microbispora</taxon>
    </lineage>
</organism>
<gene>
    <name evidence="1" type="ORF">OG913_15410</name>
</gene>
<evidence type="ECO:0000313" key="1">
    <source>
        <dbReference type="EMBL" id="WUP78324.1"/>
    </source>
</evidence>
<name>A0ABZ1T0K4_9ACTN</name>